<gene>
    <name evidence="1" type="ORF">PAXINDRAFT_16554</name>
</gene>
<reference evidence="2" key="2">
    <citation type="submission" date="2015-01" db="EMBL/GenBank/DDBJ databases">
        <title>Evolutionary Origins and Diversification of the Mycorrhizal Mutualists.</title>
        <authorList>
            <consortium name="DOE Joint Genome Institute"/>
            <consortium name="Mycorrhizal Genomics Consortium"/>
            <person name="Kohler A."/>
            <person name="Kuo A."/>
            <person name="Nagy L.G."/>
            <person name="Floudas D."/>
            <person name="Copeland A."/>
            <person name="Barry K.W."/>
            <person name="Cichocki N."/>
            <person name="Veneault-Fourrey C."/>
            <person name="LaButti K."/>
            <person name="Lindquist E.A."/>
            <person name="Lipzen A."/>
            <person name="Lundell T."/>
            <person name="Morin E."/>
            <person name="Murat C."/>
            <person name="Riley R."/>
            <person name="Ohm R."/>
            <person name="Sun H."/>
            <person name="Tunlid A."/>
            <person name="Henrissat B."/>
            <person name="Grigoriev I.V."/>
            <person name="Hibbett D.S."/>
            <person name="Martin F."/>
        </authorList>
    </citation>
    <scope>NUCLEOTIDE SEQUENCE [LARGE SCALE GENOMIC DNA]</scope>
    <source>
        <strain evidence="2">ATCC 200175</strain>
    </source>
</reference>
<reference evidence="1 2" key="1">
    <citation type="submission" date="2014-06" db="EMBL/GenBank/DDBJ databases">
        <authorList>
            <consortium name="DOE Joint Genome Institute"/>
            <person name="Kuo A."/>
            <person name="Kohler A."/>
            <person name="Nagy L.G."/>
            <person name="Floudas D."/>
            <person name="Copeland A."/>
            <person name="Barry K.W."/>
            <person name="Cichocki N."/>
            <person name="Veneault-Fourrey C."/>
            <person name="LaButti K."/>
            <person name="Lindquist E.A."/>
            <person name="Lipzen A."/>
            <person name="Lundell T."/>
            <person name="Morin E."/>
            <person name="Murat C."/>
            <person name="Sun H."/>
            <person name="Tunlid A."/>
            <person name="Henrissat B."/>
            <person name="Grigoriev I.V."/>
            <person name="Hibbett D.S."/>
            <person name="Martin F."/>
            <person name="Nordberg H.P."/>
            <person name="Cantor M.N."/>
            <person name="Hua S.X."/>
        </authorList>
    </citation>
    <scope>NUCLEOTIDE SEQUENCE [LARGE SCALE GENOMIC DNA]</scope>
    <source>
        <strain evidence="1 2">ATCC 200175</strain>
    </source>
</reference>
<sequence>MLPPCAPGLEEPRVRPLPATKGTVFEDVHIIITPPKGTSQIVPTHINVSKFTDVIIKTLQSDIVCQFTSCIIYSSCKILEDHTPILGDPVFRDLARIWLHWKGTGEGYGYFHKYEPLPGIGQARPLYFKNPHVAVFQRAALTLNNATHFFGIYEEASDTLGHSYFRPYQNSNIALFEFCSTCFMTSIDFILNRPNRKADTKWKTEMASRSKLVLSFFRKVLSWGAPALEESQEMIQRWWLALAKKEAAKCRLEEAQQEFEDYESDIIEVIGPATYNHFLNMYVAALARNSSGQSAYFDEFMLLTPMPDLT</sequence>
<dbReference type="HOGENOM" id="CLU_897422_0_0_1"/>
<dbReference type="EMBL" id="KN819405">
    <property type="protein sequence ID" value="KIJ10468.1"/>
    <property type="molecule type" value="Genomic_DNA"/>
</dbReference>
<name>A0A0C9TI82_PAXIN</name>
<protein>
    <submittedName>
        <fullName evidence="1">Unplaced genomic scaffold PAXINscaffold_83, whole genome shotgun sequence</fullName>
    </submittedName>
</protein>
<proteinExistence type="predicted"/>
<accession>A0A0C9TI82</accession>
<dbReference type="AlphaFoldDB" id="A0A0C9TI82"/>
<dbReference type="Proteomes" id="UP000053647">
    <property type="component" value="Unassembled WGS sequence"/>
</dbReference>
<evidence type="ECO:0000313" key="1">
    <source>
        <dbReference type="EMBL" id="KIJ10468.1"/>
    </source>
</evidence>
<evidence type="ECO:0000313" key="2">
    <source>
        <dbReference type="Proteomes" id="UP000053647"/>
    </source>
</evidence>
<dbReference type="OrthoDB" id="2704193at2759"/>
<keyword evidence="2" id="KW-1185">Reference proteome</keyword>
<organism evidence="1 2">
    <name type="scientific">Paxillus involutus ATCC 200175</name>
    <dbReference type="NCBI Taxonomy" id="664439"/>
    <lineage>
        <taxon>Eukaryota</taxon>
        <taxon>Fungi</taxon>
        <taxon>Dikarya</taxon>
        <taxon>Basidiomycota</taxon>
        <taxon>Agaricomycotina</taxon>
        <taxon>Agaricomycetes</taxon>
        <taxon>Agaricomycetidae</taxon>
        <taxon>Boletales</taxon>
        <taxon>Paxilineae</taxon>
        <taxon>Paxillaceae</taxon>
        <taxon>Paxillus</taxon>
    </lineage>
</organism>